<dbReference type="EMBL" id="GL877442">
    <property type="protein sequence ID" value="ELA46511.1"/>
    <property type="molecule type" value="Genomic_DNA"/>
</dbReference>
<name>L2GS74_VAVCU</name>
<accession>L2GS74</accession>
<dbReference type="OrthoDB" id="2193051at2759"/>
<dbReference type="Gene3D" id="3.40.50.1820">
    <property type="entry name" value="alpha/beta hydrolase"/>
    <property type="match status" value="1"/>
</dbReference>
<dbReference type="PANTHER" id="PTHR12277:SF81">
    <property type="entry name" value="PROTEIN ABHD13"/>
    <property type="match status" value="1"/>
</dbReference>
<evidence type="ECO:0000313" key="3">
    <source>
        <dbReference type="Proteomes" id="UP000011081"/>
    </source>
</evidence>
<dbReference type="RefSeq" id="XP_008075017.1">
    <property type="nucleotide sequence ID" value="XM_008076826.1"/>
</dbReference>
<reference evidence="3" key="1">
    <citation type="submission" date="2011-03" db="EMBL/GenBank/DDBJ databases">
        <title>The genome sequence of Vavraia culicis strain floridensis.</title>
        <authorList>
            <consortium name="The Broad Institute Genome Sequencing Platform"/>
            <person name="Cuomo C."/>
            <person name="Becnel J."/>
            <person name="Sanscrainte N."/>
            <person name="Young S.K."/>
            <person name="Zeng Q."/>
            <person name="Gargeya S."/>
            <person name="Fitzgerald M."/>
            <person name="Haas B."/>
            <person name="Abouelleil A."/>
            <person name="Alvarado L."/>
            <person name="Arachchi H.M."/>
            <person name="Berlin A."/>
            <person name="Chapman S.B."/>
            <person name="Gearin G."/>
            <person name="Goldberg J."/>
            <person name="Griggs A."/>
            <person name="Gujja S."/>
            <person name="Hansen M."/>
            <person name="Heiman D."/>
            <person name="Howarth C."/>
            <person name="Larimer J."/>
            <person name="Lui A."/>
            <person name="MacDonald P.J.P."/>
            <person name="McCowen C."/>
            <person name="Montmayeur A."/>
            <person name="Murphy C."/>
            <person name="Neiman D."/>
            <person name="Pearson M."/>
            <person name="Priest M."/>
            <person name="Roberts A."/>
            <person name="Saif S."/>
            <person name="Shea T."/>
            <person name="Sisk P."/>
            <person name="Stolte C."/>
            <person name="Sykes S."/>
            <person name="Wortman J."/>
            <person name="Nusbaum C."/>
            <person name="Birren B."/>
        </authorList>
    </citation>
    <scope>NUCLEOTIDE SEQUENCE [LARGE SCALE GENOMIC DNA]</scope>
    <source>
        <strain evidence="3">floridensis</strain>
    </source>
</reference>
<dbReference type="OMA" id="RNTETKH"/>
<dbReference type="VEuPathDB" id="MicrosporidiaDB:VCUG_02003"/>
<keyword evidence="1" id="KW-1133">Transmembrane helix</keyword>
<dbReference type="Proteomes" id="UP000011081">
    <property type="component" value="Unassembled WGS sequence"/>
</dbReference>
<dbReference type="SUPFAM" id="SSF53474">
    <property type="entry name" value="alpha/beta-Hydrolases"/>
    <property type="match status" value="1"/>
</dbReference>
<dbReference type="HOGENOM" id="CLU_084564_0_0_1"/>
<dbReference type="InParanoid" id="L2GS74"/>
<keyword evidence="1" id="KW-0812">Transmembrane</keyword>
<dbReference type="PANTHER" id="PTHR12277">
    <property type="entry name" value="ALPHA/BETA HYDROLASE DOMAIN-CONTAINING PROTEIN"/>
    <property type="match status" value="1"/>
</dbReference>
<evidence type="ECO:0000256" key="1">
    <source>
        <dbReference type="SAM" id="Phobius"/>
    </source>
</evidence>
<keyword evidence="3" id="KW-1185">Reference proteome</keyword>
<protein>
    <recommendedName>
        <fullName evidence="4">Serine aminopeptidase S33 domain-containing protein</fullName>
    </recommendedName>
</protein>
<dbReference type="GeneID" id="19879872"/>
<keyword evidence="1" id="KW-0472">Membrane</keyword>
<dbReference type="InterPro" id="IPR029058">
    <property type="entry name" value="AB_hydrolase_fold"/>
</dbReference>
<dbReference type="STRING" id="948595.L2GS74"/>
<evidence type="ECO:0000313" key="2">
    <source>
        <dbReference type="EMBL" id="ELA46511.1"/>
    </source>
</evidence>
<gene>
    <name evidence="2" type="ORF">VCUG_02003</name>
</gene>
<feature type="transmembrane region" description="Helical" evidence="1">
    <location>
        <begin position="24"/>
        <end position="46"/>
    </location>
</feature>
<proteinExistence type="predicted"/>
<sequence length="284" mass="32819">MENKLVAFDIINDKQKMLKLTKTTLKHISIVLYFVLYCAVVITFAFQNQFIFRAPEDCKLIGRETAFARIQTSSKNDSELKIYVKNNNSEVDLIFFHGRTMSVKVLDKVTEGLTGYNIIYYYCRGYEDGTFVRNKKNIMGDVAALAEFVGSRTRKKMVVFGQSFGCHFALYFTKLMNKDHILVLENPFYSLRSVIKHKFSLPLYFLLAHDYRNAELLEKVTGKIFLILSENDRYLPKIDIVKMRNLIESKNAQIFVIEGVGHADVGKKEEFFSILNDNVYSEVA</sequence>
<organism evidence="2 3">
    <name type="scientific">Vavraia culicis (isolate floridensis)</name>
    <name type="common">Microsporidian parasite</name>
    <dbReference type="NCBI Taxonomy" id="948595"/>
    <lineage>
        <taxon>Eukaryota</taxon>
        <taxon>Fungi</taxon>
        <taxon>Fungi incertae sedis</taxon>
        <taxon>Microsporidia</taxon>
        <taxon>Pleistophoridae</taxon>
        <taxon>Vavraia</taxon>
    </lineage>
</organism>
<evidence type="ECO:0008006" key="4">
    <source>
        <dbReference type="Google" id="ProtNLM"/>
    </source>
</evidence>
<dbReference type="AlphaFoldDB" id="L2GS74"/>